<keyword evidence="9 12" id="KW-0067">ATP-binding</keyword>
<dbReference type="SUPFAM" id="SSF52374">
    <property type="entry name" value="Nucleotidylyl transferase"/>
    <property type="match status" value="1"/>
</dbReference>
<comment type="catalytic activity">
    <reaction evidence="12">
        <text>tRNA(Cys) + L-cysteine + ATP = L-cysteinyl-tRNA(Cys) + AMP + diphosphate</text>
        <dbReference type="Rhea" id="RHEA:17773"/>
        <dbReference type="Rhea" id="RHEA-COMP:9661"/>
        <dbReference type="Rhea" id="RHEA-COMP:9679"/>
        <dbReference type="ChEBI" id="CHEBI:30616"/>
        <dbReference type="ChEBI" id="CHEBI:33019"/>
        <dbReference type="ChEBI" id="CHEBI:35235"/>
        <dbReference type="ChEBI" id="CHEBI:78442"/>
        <dbReference type="ChEBI" id="CHEBI:78517"/>
        <dbReference type="ChEBI" id="CHEBI:456215"/>
        <dbReference type="EC" id="6.1.1.16"/>
    </reaction>
</comment>
<dbReference type="Proteomes" id="UP000067626">
    <property type="component" value="Chromosome"/>
</dbReference>
<dbReference type="CDD" id="cd00672">
    <property type="entry name" value="CysRS_core"/>
    <property type="match status" value="1"/>
</dbReference>
<dbReference type="PATRIC" id="fig|52.7.peg.2374"/>
<organism evidence="14 15">
    <name type="scientific">Chondromyces crocatus</name>
    <dbReference type="NCBI Taxonomy" id="52"/>
    <lineage>
        <taxon>Bacteria</taxon>
        <taxon>Pseudomonadati</taxon>
        <taxon>Myxococcota</taxon>
        <taxon>Polyangia</taxon>
        <taxon>Polyangiales</taxon>
        <taxon>Polyangiaceae</taxon>
        <taxon>Chondromyces</taxon>
    </lineage>
</organism>
<keyword evidence="15" id="KW-1185">Reference proteome</keyword>
<evidence type="ECO:0000256" key="2">
    <source>
        <dbReference type="ARBA" id="ARBA00005594"/>
    </source>
</evidence>
<dbReference type="InterPro" id="IPR009080">
    <property type="entry name" value="tRNAsynth_Ia_anticodon-bd"/>
</dbReference>
<dbReference type="EMBL" id="CP012159">
    <property type="protein sequence ID" value="AKT38064.1"/>
    <property type="molecule type" value="Genomic_DNA"/>
</dbReference>
<dbReference type="AlphaFoldDB" id="A0A0K1EB45"/>
<dbReference type="GO" id="GO:0006423">
    <property type="term" value="P:cysteinyl-tRNA aminoacylation"/>
    <property type="evidence" value="ECO:0007669"/>
    <property type="project" value="UniProtKB-UniRule"/>
</dbReference>
<keyword evidence="6 12" id="KW-0479">Metal-binding</keyword>
<dbReference type="GO" id="GO:0005737">
    <property type="term" value="C:cytoplasm"/>
    <property type="evidence" value="ECO:0007669"/>
    <property type="project" value="UniProtKB-SubCell"/>
</dbReference>
<evidence type="ECO:0000256" key="7">
    <source>
        <dbReference type="ARBA" id="ARBA00022741"/>
    </source>
</evidence>
<keyword evidence="4 12" id="KW-0963">Cytoplasm</keyword>
<dbReference type="Pfam" id="PF01406">
    <property type="entry name" value="tRNA-synt_1e"/>
    <property type="match status" value="1"/>
</dbReference>
<evidence type="ECO:0000313" key="15">
    <source>
        <dbReference type="Proteomes" id="UP000067626"/>
    </source>
</evidence>
<dbReference type="PANTHER" id="PTHR10890">
    <property type="entry name" value="CYSTEINYL-TRNA SYNTHETASE"/>
    <property type="match status" value="1"/>
</dbReference>
<dbReference type="InterPro" id="IPR015803">
    <property type="entry name" value="Cys-tRNA-ligase"/>
</dbReference>
<protein>
    <recommendedName>
        <fullName evidence="12">Cysteine--tRNA ligase</fullName>
        <ecNumber evidence="12">6.1.1.16</ecNumber>
    </recommendedName>
    <alternativeName>
        <fullName evidence="12">Cysteinyl-tRNA synthetase</fullName>
        <shortName evidence="12">CysRS</shortName>
    </alternativeName>
</protein>
<feature type="short sequence motif" description="'KMSKS' region" evidence="12">
    <location>
        <begin position="277"/>
        <end position="281"/>
    </location>
</feature>
<dbReference type="STRING" id="52.CMC5_022050"/>
<comment type="subunit">
    <text evidence="3 12">Monomer.</text>
</comment>
<gene>
    <name evidence="12" type="primary">cysS</name>
    <name evidence="14" type="ORF">CMC5_022050</name>
</gene>
<feature type="binding site" evidence="12">
    <location>
        <position position="218"/>
    </location>
    <ligand>
        <name>Zn(2+)</name>
        <dbReference type="ChEBI" id="CHEBI:29105"/>
    </ligand>
</feature>
<dbReference type="Pfam" id="PF09190">
    <property type="entry name" value="DALR_2"/>
    <property type="match status" value="1"/>
</dbReference>
<evidence type="ECO:0000256" key="1">
    <source>
        <dbReference type="ARBA" id="ARBA00004496"/>
    </source>
</evidence>
<name>A0A0K1EB45_CHOCO</name>
<evidence type="ECO:0000256" key="12">
    <source>
        <dbReference type="HAMAP-Rule" id="MF_00041"/>
    </source>
</evidence>
<evidence type="ECO:0000256" key="6">
    <source>
        <dbReference type="ARBA" id="ARBA00022723"/>
    </source>
</evidence>
<dbReference type="InterPro" id="IPR024909">
    <property type="entry name" value="Cys-tRNA/MSH_ligase"/>
</dbReference>
<dbReference type="HAMAP" id="MF_00041">
    <property type="entry name" value="Cys_tRNA_synth"/>
    <property type="match status" value="1"/>
</dbReference>
<dbReference type="PANTHER" id="PTHR10890:SF3">
    <property type="entry name" value="CYSTEINE--TRNA LIGASE, CYTOPLASMIC"/>
    <property type="match status" value="1"/>
</dbReference>
<feature type="binding site" evidence="12">
    <location>
        <position position="243"/>
    </location>
    <ligand>
        <name>Zn(2+)</name>
        <dbReference type="ChEBI" id="CHEBI:29105"/>
    </ligand>
</feature>
<keyword evidence="7 12" id="KW-0547">Nucleotide-binding</keyword>
<dbReference type="Gene3D" id="3.40.50.620">
    <property type="entry name" value="HUPs"/>
    <property type="match status" value="1"/>
</dbReference>
<proteinExistence type="inferred from homology"/>
<feature type="binding site" evidence="12">
    <location>
        <position position="247"/>
    </location>
    <ligand>
        <name>Zn(2+)</name>
        <dbReference type="ChEBI" id="CHEBI:29105"/>
    </ligand>
</feature>
<dbReference type="SUPFAM" id="SSF47323">
    <property type="entry name" value="Anticodon-binding domain of a subclass of class I aminoacyl-tRNA synthetases"/>
    <property type="match status" value="1"/>
</dbReference>
<keyword evidence="11 12" id="KW-0030">Aminoacyl-tRNA synthetase</keyword>
<keyword evidence="8 12" id="KW-0862">Zinc</keyword>
<dbReference type="InterPro" id="IPR014729">
    <property type="entry name" value="Rossmann-like_a/b/a_fold"/>
</dbReference>
<evidence type="ECO:0000259" key="13">
    <source>
        <dbReference type="SMART" id="SM00840"/>
    </source>
</evidence>
<accession>A0A0K1EB45</accession>
<dbReference type="KEGG" id="ccro:CMC5_022050"/>
<evidence type="ECO:0000313" key="14">
    <source>
        <dbReference type="EMBL" id="AKT38064.1"/>
    </source>
</evidence>
<evidence type="ECO:0000256" key="9">
    <source>
        <dbReference type="ARBA" id="ARBA00022840"/>
    </source>
</evidence>
<dbReference type="PRINTS" id="PR00983">
    <property type="entry name" value="TRNASYNTHCYS"/>
</dbReference>
<dbReference type="SMART" id="SM00840">
    <property type="entry name" value="DALR_2"/>
    <property type="match status" value="1"/>
</dbReference>
<keyword evidence="5 12" id="KW-0436">Ligase</keyword>
<dbReference type="GO" id="GO:0005524">
    <property type="term" value="F:ATP binding"/>
    <property type="evidence" value="ECO:0007669"/>
    <property type="project" value="UniProtKB-UniRule"/>
</dbReference>
<feature type="domain" description="Cysteinyl-tRNA synthetase class Ia DALR" evidence="13">
    <location>
        <begin position="380"/>
        <end position="454"/>
    </location>
</feature>
<comment type="similarity">
    <text evidence="2 12">Belongs to the class-I aminoacyl-tRNA synthetase family.</text>
</comment>
<dbReference type="Pfam" id="PF23493">
    <property type="entry name" value="CysS_C"/>
    <property type="match status" value="1"/>
</dbReference>
<feature type="short sequence motif" description="'HIGH' region" evidence="12">
    <location>
        <begin position="34"/>
        <end position="44"/>
    </location>
</feature>
<dbReference type="GO" id="GO:0008270">
    <property type="term" value="F:zinc ion binding"/>
    <property type="evidence" value="ECO:0007669"/>
    <property type="project" value="UniProtKB-UniRule"/>
</dbReference>
<evidence type="ECO:0000256" key="8">
    <source>
        <dbReference type="ARBA" id="ARBA00022833"/>
    </source>
</evidence>
<comment type="subcellular location">
    <subcellularLocation>
        <location evidence="1 12">Cytoplasm</location>
    </subcellularLocation>
</comment>
<evidence type="ECO:0000256" key="11">
    <source>
        <dbReference type="ARBA" id="ARBA00023146"/>
    </source>
</evidence>
<feature type="binding site" evidence="12">
    <location>
        <position position="32"/>
    </location>
    <ligand>
        <name>Zn(2+)</name>
        <dbReference type="ChEBI" id="CHEBI:29105"/>
    </ligand>
</feature>
<evidence type="ECO:0000256" key="4">
    <source>
        <dbReference type="ARBA" id="ARBA00022490"/>
    </source>
</evidence>
<reference evidence="14 15" key="1">
    <citation type="submission" date="2015-07" db="EMBL/GenBank/DDBJ databases">
        <title>Genome analysis of myxobacterium Chondromyces crocatus Cm c5 reveals a high potential for natural compound synthesis and the genetic basis for the loss of fruiting body formation.</title>
        <authorList>
            <person name="Zaburannyi N."/>
            <person name="Bunk B."/>
            <person name="Maier J."/>
            <person name="Overmann J."/>
            <person name="Mueller R."/>
        </authorList>
    </citation>
    <scope>NUCLEOTIDE SEQUENCE [LARGE SCALE GENOMIC DNA]</scope>
    <source>
        <strain evidence="14 15">Cm c5</strain>
    </source>
</reference>
<dbReference type="GO" id="GO:0004817">
    <property type="term" value="F:cysteine-tRNA ligase activity"/>
    <property type="evidence" value="ECO:0007669"/>
    <property type="project" value="UniProtKB-UniRule"/>
</dbReference>
<evidence type="ECO:0000256" key="10">
    <source>
        <dbReference type="ARBA" id="ARBA00022917"/>
    </source>
</evidence>
<dbReference type="EC" id="6.1.1.16" evidence="12"/>
<dbReference type="InterPro" id="IPR032678">
    <property type="entry name" value="tRNA-synt_1_cat_dom"/>
</dbReference>
<evidence type="ECO:0000256" key="5">
    <source>
        <dbReference type="ARBA" id="ARBA00022598"/>
    </source>
</evidence>
<dbReference type="InterPro" id="IPR056411">
    <property type="entry name" value="CysS_C"/>
</dbReference>
<dbReference type="NCBIfam" id="TIGR00435">
    <property type="entry name" value="cysS"/>
    <property type="match status" value="1"/>
</dbReference>
<dbReference type="Gene3D" id="1.20.120.1910">
    <property type="entry name" value="Cysteine-tRNA ligase, C-terminal anti-codon recognition domain"/>
    <property type="match status" value="1"/>
</dbReference>
<comment type="cofactor">
    <cofactor evidence="12">
        <name>Zn(2+)</name>
        <dbReference type="ChEBI" id="CHEBI:29105"/>
    </cofactor>
    <text evidence="12">Binds 1 zinc ion per subunit.</text>
</comment>
<feature type="binding site" evidence="12">
    <location>
        <position position="280"/>
    </location>
    <ligand>
        <name>ATP</name>
        <dbReference type="ChEBI" id="CHEBI:30616"/>
    </ligand>
</feature>
<sequence length="519" mass="56894">MSELRLRLHDSMTQKLTPLVPRQPGEVHIYCCGPTTYDVAHVGHGRAALAPDVLVRHLRSRGLQVTYVRNVTDVDDKILARASEKGEPPLALSARMAALYQEDMAALGCLRPDVEPRVSEHIPEIIALIERLCDVGAAYVIELPNGARDVYYAVRSFAGYGKLSKRNIEELCAGARVEVVEQKRDPLDFALWKGVVDEGAWGWDSPWGKGRPGWHIECSAMACRYLGAGFDVHAGGMDLIFPHHENEIAQSEAACPADVPFASIWIHNGFVNVDKEKMAKSLGNFVTLRDVYERNDPEALRYFLLSVHYRGPIAFDTTKRENGRVVFPGVVEAERRVDYLYGTLERLEALGAGAEGVDLPGTLPRGLAAVATLAAEARERVEASLDEDLNTPVALSVLADIAKAANELVDLVQRRRKDQAVQQLAPSLARRLLLAFRGTLEALGLLQTPPGAYHARTQARRLGLLGLAPEAVDARVAERAAARQAKDFARSDRLRGELDALGIEIADTPTGSTWRVTVS</sequence>
<evidence type="ECO:0000256" key="3">
    <source>
        <dbReference type="ARBA" id="ARBA00011245"/>
    </source>
</evidence>
<keyword evidence="10 12" id="KW-0648">Protein biosynthesis</keyword>
<dbReference type="InterPro" id="IPR015273">
    <property type="entry name" value="Cys-tRNA-synt_Ia_DALR"/>
</dbReference>